<dbReference type="Gene3D" id="2.60.120.560">
    <property type="entry name" value="Exo-inulinase, domain 1"/>
    <property type="match status" value="1"/>
</dbReference>
<accession>A0A0F8ZQA0</accession>
<organism evidence="1">
    <name type="scientific">marine sediment metagenome</name>
    <dbReference type="NCBI Taxonomy" id="412755"/>
    <lineage>
        <taxon>unclassified sequences</taxon>
        <taxon>metagenomes</taxon>
        <taxon>ecological metagenomes</taxon>
    </lineage>
</organism>
<dbReference type="EMBL" id="LAZR01050069">
    <property type="protein sequence ID" value="KKK88185.1"/>
    <property type="molecule type" value="Genomic_DNA"/>
</dbReference>
<protein>
    <submittedName>
        <fullName evidence="1">Uncharacterized protein</fullName>
    </submittedName>
</protein>
<name>A0A0F8ZQA0_9ZZZZ</name>
<sequence length="158" mass="16346">MGLVMRFDPEVINGYGFGADNVNNSINILRVDAGSASNLSGASFVFDVGRNYILEAGAIGPGALSLKIWAQGDPVPQDPQVTWFDNTYGVGVVGLFVINQIESFGGVAGPFSGNYDDVYFFPAGADIVAVCSLLTHGKAGEFCLELGDGAGDGVSGDN</sequence>
<proteinExistence type="predicted"/>
<reference evidence="1" key="1">
    <citation type="journal article" date="2015" name="Nature">
        <title>Complex archaea that bridge the gap between prokaryotes and eukaryotes.</title>
        <authorList>
            <person name="Spang A."/>
            <person name="Saw J.H."/>
            <person name="Jorgensen S.L."/>
            <person name="Zaremba-Niedzwiedzka K."/>
            <person name="Martijn J."/>
            <person name="Lind A.E."/>
            <person name="van Eijk R."/>
            <person name="Schleper C."/>
            <person name="Guy L."/>
            <person name="Ettema T.J."/>
        </authorList>
    </citation>
    <scope>NUCLEOTIDE SEQUENCE</scope>
</reference>
<comment type="caution">
    <text evidence="1">The sequence shown here is derived from an EMBL/GenBank/DDBJ whole genome shotgun (WGS) entry which is preliminary data.</text>
</comment>
<evidence type="ECO:0000313" key="1">
    <source>
        <dbReference type="EMBL" id="KKK88185.1"/>
    </source>
</evidence>
<gene>
    <name evidence="1" type="ORF">LCGC14_2745710</name>
</gene>
<feature type="non-terminal residue" evidence="1">
    <location>
        <position position="158"/>
    </location>
</feature>
<dbReference type="AlphaFoldDB" id="A0A0F8ZQA0"/>